<dbReference type="SUPFAM" id="SSF69318">
    <property type="entry name" value="Integrin alpha N-terminal domain"/>
    <property type="match status" value="1"/>
</dbReference>
<dbReference type="Proteomes" id="UP001469553">
    <property type="component" value="Unassembled WGS sequence"/>
</dbReference>
<dbReference type="PANTHER" id="PTHR23220:SF3">
    <property type="entry name" value="INTEGRIN ALPHA-5"/>
    <property type="match status" value="1"/>
</dbReference>
<gene>
    <name evidence="11" type="ORF">AMECASPLE_028936</name>
</gene>
<dbReference type="InterPro" id="IPR013649">
    <property type="entry name" value="Integrin_alpha_Ig-like_1"/>
</dbReference>
<dbReference type="Gene3D" id="2.130.10.130">
    <property type="entry name" value="Integrin alpha, N-terminal"/>
    <property type="match status" value="1"/>
</dbReference>
<dbReference type="InterPro" id="IPR032695">
    <property type="entry name" value="Integrin_dom_sf"/>
</dbReference>
<evidence type="ECO:0000313" key="12">
    <source>
        <dbReference type="Proteomes" id="UP001469553"/>
    </source>
</evidence>
<protein>
    <recommendedName>
        <fullName evidence="10">Integrin alpha first immunoglubulin-like domain-containing protein</fullName>
    </recommendedName>
</protein>
<dbReference type="SMART" id="SM00191">
    <property type="entry name" value="Int_alpha"/>
    <property type="match status" value="1"/>
</dbReference>
<evidence type="ECO:0000256" key="1">
    <source>
        <dbReference type="ARBA" id="ARBA00004479"/>
    </source>
</evidence>
<keyword evidence="12" id="KW-1185">Reference proteome</keyword>
<evidence type="ECO:0000256" key="4">
    <source>
        <dbReference type="ARBA" id="ARBA00023037"/>
    </source>
</evidence>
<comment type="similarity">
    <text evidence="2 9">Belongs to the integrin alpha chain family.</text>
</comment>
<evidence type="ECO:0000256" key="3">
    <source>
        <dbReference type="ARBA" id="ARBA00022889"/>
    </source>
</evidence>
<dbReference type="InterPro" id="IPR000413">
    <property type="entry name" value="Integrin_alpha"/>
</dbReference>
<keyword evidence="7" id="KW-0325">Glycoprotein</keyword>
<evidence type="ECO:0000256" key="2">
    <source>
        <dbReference type="ARBA" id="ARBA00008054"/>
    </source>
</evidence>
<comment type="caution">
    <text evidence="11">The sequence shown here is derived from an EMBL/GenBank/DDBJ whole genome shotgun (WGS) entry which is preliminary data.</text>
</comment>
<dbReference type="InterPro" id="IPR013519">
    <property type="entry name" value="Int_alpha_beta-p"/>
</dbReference>
<reference evidence="11 12" key="1">
    <citation type="submission" date="2021-06" db="EMBL/GenBank/DDBJ databases">
        <authorList>
            <person name="Palmer J.M."/>
        </authorList>
    </citation>
    <scope>NUCLEOTIDE SEQUENCE [LARGE SCALE GENOMIC DNA]</scope>
    <source>
        <strain evidence="11 12">AS_MEX2019</strain>
        <tissue evidence="11">Muscle</tissue>
    </source>
</reference>
<dbReference type="PANTHER" id="PTHR23220">
    <property type="entry name" value="INTEGRIN ALPHA"/>
    <property type="match status" value="1"/>
</dbReference>
<dbReference type="PROSITE" id="PS51470">
    <property type="entry name" value="FG_GAP"/>
    <property type="match status" value="1"/>
</dbReference>
<evidence type="ECO:0000256" key="5">
    <source>
        <dbReference type="ARBA" id="ARBA00023136"/>
    </source>
</evidence>
<keyword evidence="5" id="KW-0472">Membrane</keyword>
<evidence type="ECO:0000256" key="8">
    <source>
        <dbReference type="PROSITE-ProRule" id="PRU00803"/>
    </source>
</evidence>
<evidence type="ECO:0000256" key="9">
    <source>
        <dbReference type="RuleBase" id="RU003762"/>
    </source>
</evidence>
<evidence type="ECO:0000256" key="6">
    <source>
        <dbReference type="ARBA" id="ARBA00023170"/>
    </source>
</evidence>
<dbReference type="Gene3D" id="2.60.40.1460">
    <property type="entry name" value="Integrin domains. Chain A, domain 2"/>
    <property type="match status" value="1"/>
</dbReference>
<sequence>VAISCPFGGDHRQGLVYIYNGYFEGLREKPSQVIVGQWAAGAFPASFGFALRGAQDLDMNGYPDLIVGAFGVNKAVLYRSRPIVTTSASLVVSPTMINPEEKTCLITNGNSSVPVSCVNLSYCISADGKHLPANLDFQVEVQLDSHKQKGVVKRALFLDSQQPLFQKTVRVRHGERLCNHTKIYIRDEKEFRDKLSSIFVALNFSLDPKAATDSRGLRPILNYQTTNVIEQKVQILLDCGEDNVCVPDLKLAVHR</sequence>
<dbReference type="InterPro" id="IPR028994">
    <property type="entry name" value="Integrin_alpha_N"/>
</dbReference>
<evidence type="ECO:0000313" key="11">
    <source>
        <dbReference type="EMBL" id="MEQ2289021.1"/>
    </source>
</evidence>
<organism evidence="11 12">
    <name type="scientific">Ameca splendens</name>
    <dbReference type="NCBI Taxonomy" id="208324"/>
    <lineage>
        <taxon>Eukaryota</taxon>
        <taxon>Metazoa</taxon>
        <taxon>Chordata</taxon>
        <taxon>Craniata</taxon>
        <taxon>Vertebrata</taxon>
        <taxon>Euteleostomi</taxon>
        <taxon>Actinopterygii</taxon>
        <taxon>Neopterygii</taxon>
        <taxon>Teleostei</taxon>
        <taxon>Neoteleostei</taxon>
        <taxon>Acanthomorphata</taxon>
        <taxon>Ovalentaria</taxon>
        <taxon>Atherinomorphae</taxon>
        <taxon>Cyprinodontiformes</taxon>
        <taxon>Goodeidae</taxon>
        <taxon>Ameca</taxon>
    </lineage>
</organism>
<name>A0ABV0Y648_9TELE</name>
<dbReference type="Pfam" id="PF08441">
    <property type="entry name" value="Integrin_A_Ig_1"/>
    <property type="match status" value="1"/>
</dbReference>
<comment type="subcellular location">
    <subcellularLocation>
        <location evidence="1 9">Membrane</location>
        <topology evidence="1 9">Single-pass type I membrane protein</topology>
    </subcellularLocation>
</comment>
<feature type="non-terminal residue" evidence="11">
    <location>
        <position position="1"/>
    </location>
</feature>
<dbReference type="SUPFAM" id="SSF69179">
    <property type="entry name" value="Integrin domains"/>
    <property type="match status" value="1"/>
</dbReference>
<keyword evidence="3 9" id="KW-0130">Cell adhesion</keyword>
<evidence type="ECO:0000256" key="7">
    <source>
        <dbReference type="ARBA" id="ARBA00023180"/>
    </source>
</evidence>
<dbReference type="EMBL" id="JAHRIP010022060">
    <property type="protein sequence ID" value="MEQ2289021.1"/>
    <property type="molecule type" value="Genomic_DNA"/>
</dbReference>
<evidence type="ECO:0000259" key="10">
    <source>
        <dbReference type="Pfam" id="PF08441"/>
    </source>
</evidence>
<keyword evidence="4 9" id="KW-0401">Integrin</keyword>
<dbReference type="PRINTS" id="PR01185">
    <property type="entry name" value="INTEGRINA"/>
</dbReference>
<keyword evidence="6 9" id="KW-0675">Receptor</keyword>
<proteinExistence type="inferred from homology"/>
<feature type="domain" description="Integrin alpha first immunoglubulin-like" evidence="10">
    <location>
        <begin position="80"/>
        <end position="238"/>
    </location>
</feature>
<accession>A0ABV0Y648</accession>
<feature type="repeat" description="FG-GAP" evidence="8">
    <location>
        <begin position="32"/>
        <end position="95"/>
    </location>
</feature>